<feature type="transmembrane region" description="Helical" evidence="4">
    <location>
        <begin position="26"/>
        <end position="45"/>
    </location>
</feature>
<dbReference type="InterPro" id="IPR005702">
    <property type="entry name" value="Wzc-like_C"/>
</dbReference>
<dbReference type="eggNOG" id="COG0489">
    <property type="taxonomic scope" value="Bacteria"/>
</dbReference>
<reference evidence="6 7" key="1">
    <citation type="journal article" date="2010" name="Stand. Genomic Sci.">
        <title>Complete genome sequence of Spirosoma linguale type strain (1).</title>
        <authorList>
            <person name="Lail K."/>
            <person name="Sikorski J."/>
            <person name="Saunders E."/>
            <person name="Lapidus A."/>
            <person name="Glavina Del Rio T."/>
            <person name="Copeland A."/>
            <person name="Tice H."/>
            <person name="Cheng J.-F."/>
            <person name="Lucas S."/>
            <person name="Nolan M."/>
            <person name="Bruce D."/>
            <person name="Goodwin L."/>
            <person name="Pitluck S."/>
            <person name="Ivanova N."/>
            <person name="Mavromatis K."/>
            <person name="Ovchinnikova G."/>
            <person name="Pati A."/>
            <person name="Chen A."/>
            <person name="Palaniappan K."/>
            <person name="Land M."/>
            <person name="Hauser L."/>
            <person name="Chang Y.-J."/>
            <person name="Jeffries C.D."/>
            <person name="Chain P."/>
            <person name="Brettin T."/>
            <person name="Detter J.C."/>
            <person name="Schuetze A."/>
            <person name="Rohde M."/>
            <person name="Tindall B.J."/>
            <person name="Goeker M."/>
            <person name="Bristow J."/>
            <person name="Eisen J.A."/>
            <person name="Markowitz V."/>
            <person name="Hugenholtz P."/>
            <person name="Kyrpides N.C."/>
            <person name="Klenk H.-P."/>
            <person name="Chen F."/>
        </authorList>
    </citation>
    <scope>NUCLEOTIDE SEQUENCE [LARGE SCALE GENOMIC DNA]</scope>
    <source>
        <strain evidence="7">ATCC 33905 / DSM 74 / LMG 10896 / Claus 1</strain>
    </source>
</reference>
<dbReference type="Pfam" id="PF13807">
    <property type="entry name" value="GNVR"/>
    <property type="match status" value="1"/>
</dbReference>
<evidence type="ECO:0000313" key="7">
    <source>
        <dbReference type="Proteomes" id="UP000002028"/>
    </source>
</evidence>
<dbReference type="RefSeq" id="WP_012928586.1">
    <property type="nucleotide sequence ID" value="NC_013730.1"/>
</dbReference>
<dbReference type="InterPro" id="IPR027417">
    <property type="entry name" value="P-loop_NTPase"/>
</dbReference>
<accession>D2QJN0</accession>
<dbReference type="InterPro" id="IPR032807">
    <property type="entry name" value="GNVR"/>
</dbReference>
<dbReference type="Gene3D" id="3.40.50.300">
    <property type="entry name" value="P-loop containing nucleotide triphosphate hydrolases"/>
    <property type="match status" value="1"/>
</dbReference>
<dbReference type="KEGG" id="sli:Slin_4089"/>
<dbReference type="AlphaFoldDB" id="D2QJN0"/>
<dbReference type="SUPFAM" id="SSF52540">
    <property type="entry name" value="P-loop containing nucleoside triphosphate hydrolases"/>
    <property type="match status" value="1"/>
</dbReference>
<name>D2QJN0_SPILD</name>
<sequence>MTEGEVSYVSSGESSFRRFLYKYRRFWYLFVISIGASLVLAVLYLKSATPQYNVSISLLIKDIEKGPDIRPGNPIFKELDILNSTTSIEDEIEALRSVTLMHRVLTELGLQTSYYVADSFKKREIFGADLPIRLSVKTLSQSAYTKPIAIVIKNTQEFQLQDGPPPANTYRFGQLIQRPYGTFTVQANPEAMRWQPKKIFIFFNNLEDMAESYSKATAIIQLNKKANVLSVYMQSAVPEKGKVILNKLIEVYNKENKEDRNILALNTIKFIEERLRDLTAELSDIEKATEEFKRRNQVTDVRSEANGYLEESRIYNNQLSANKIQLDIAESLERYLARQKQKYELVPSNLTINDPTLQDFIGKFNDLLLQRERMLRTSETTNPLVVHIDEQLASFRQSILENLKTVKRGLLITQGDLTAKISNLQQHITQVPDIERQLNAINRQEGVKRNLYSFLLQKREESSLSLAATLSNTRVIDPATASKTPVSPKKPVIFALAFVLGLILPLAFITVPDLLSNKVRQRSDVSTAVAVPILGEVTHYRKKGIFVISQETRKPIIEQLRLIRSNLHFSTANQPHQVILVTSSVAKEGKTFFSINLALSLCFLNKKVALLDLNFRNPRLLTGLRVEHEVGLTDYLNGSTPSLNSLLTPFPGTPNLSVIGTGPLPANAPEFLLNAGIGTLISELRERFDYVIIDSAPVGEVADTFALADHIDTTIFVVRFNYTPIERLESIREAHLENKLKRPLIVLNDARKENSYRVK</sequence>
<evidence type="ECO:0000256" key="4">
    <source>
        <dbReference type="SAM" id="Phobius"/>
    </source>
</evidence>
<keyword evidence="4" id="KW-1133">Transmembrane helix</keyword>
<dbReference type="HOGENOM" id="CLU_009912_6_0_10"/>
<protein>
    <submittedName>
        <fullName evidence="6">Capsular exopolysaccharide family</fullName>
    </submittedName>
</protein>
<dbReference type="InterPro" id="IPR050445">
    <property type="entry name" value="Bact_polysacc_biosynth/exp"/>
</dbReference>
<evidence type="ECO:0000256" key="2">
    <source>
        <dbReference type="ARBA" id="ARBA00022840"/>
    </source>
</evidence>
<dbReference type="Proteomes" id="UP000002028">
    <property type="component" value="Chromosome"/>
</dbReference>
<feature type="coiled-coil region" evidence="3">
    <location>
        <begin position="268"/>
        <end position="295"/>
    </location>
</feature>
<keyword evidence="3" id="KW-0175">Coiled coil</keyword>
<feature type="transmembrane region" description="Helical" evidence="4">
    <location>
        <begin position="492"/>
        <end position="515"/>
    </location>
</feature>
<keyword evidence="4" id="KW-0812">Transmembrane</keyword>
<dbReference type="GO" id="GO:0004713">
    <property type="term" value="F:protein tyrosine kinase activity"/>
    <property type="evidence" value="ECO:0007669"/>
    <property type="project" value="TreeGrafter"/>
</dbReference>
<keyword evidence="2" id="KW-0067">ATP-binding</keyword>
<keyword evidence="4" id="KW-0472">Membrane</keyword>
<proteinExistence type="predicted"/>
<dbReference type="STRING" id="504472.Slin_4089"/>
<dbReference type="eggNOG" id="COG3206">
    <property type="taxonomic scope" value="Bacteria"/>
</dbReference>
<evidence type="ECO:0000256" key="1">
    <source>
        <dbReference type="ARBA" id="ARBA00022741"/>
    </source>
</evidence>
<evidence type="ECO:0000259" key="5">
    <source>
        <dbReference type="Pfam" id="PF13807"/>
    </source>
</evidence>
<dbReference type="CDD" id="cd05387">
    <property type="entry name" value="BY-kinase"/>
    <property type="match status" value="1"/>
</dbReference>
<evidence type="ECO:0000313" key="6">
    <source>
        <dbReference type="EMBL" id="ADB40076.1"/>
    </source>
</evidence>
<keyword evidence="1" id="KW-0547">Nucleotide-binding</keyword>
<feature type="domain" description="Tyrosine-protein kinase G-rich" evidence="5">
    <location>
        <begin position="440"/>
        <end position="509"/>
    </location>
</feature>
<organism evidence="6 7">
    <name type="scientific">Spirosoma linguale (strain ATCC 33905 / DSM 74 / LMG 10896 / Claus 1)</name>
    <dbReference type="NCBI Taxonomy" id="504472"/>
    <lineage>
        <taxon>Bacteria</taxon>
        <taxon>Pseudomonadati</taxon>
        <taxon>Bacteroidota</taxon>
        <taxon>Cytophagia</taxon>
        <taxon>Cytophagales</taxon>
        <taxon>Cytophagaceae</taxon>
        <taxon>Spirosoma</taxon>
    </lineage>
</organism>
<dbReference type="EMBL" id="CP001769">
    <property type="protein sequence ID" value="ADB40076.1"/>
    <property type="molecule type" value="Genomic_DNA"/>
</dbReference>
<dbReference type="PANTHER" id="PTHR32309:SF13">
    <property type="entry name" value="FERRIC ENTEROBACTIN TRANSPORT PROTEIN FEPE"/>
    <property type="match status" value="1"/>
</dbReference>
<gene>
    <name evidence="6" type="ordered locus">Slin_4089</name>
</gene>
<dbReference type="PANTHER" id="PTHR32309">
    <property type="entry name" value="TYROSINE-PROTEIN KINASE"/>
    <property type="match status" value="1"/>
</dbReference>
<evidence type="ECO:0000256" key="3">
    <source>
        <dbReference type="SAM" id="Coils"/>
    </source>
</evidence>
<dbReference type="GO" id="GO:0005886">
    <property type="term" value="C:plasma membrane"/>
    <property type="evidence" value="ECO:0007669"/>
    <property type="project" value="TreeGrafter"/>
</dbReference>
<keyword evidence="7" id="KW-1185">Reference proteome</keyword>